<dbReference type="EMBL" id="SLXD01000008">
    <property type="protein sequence ID" value="TCP01795.1"/>
    <property type="molecule type" value="Genomic_DNA"/>
</dbReference>
<dbReference type="AlphaFoldDB" id="A0A4R2M9W9"/>
<evidence type="ECO:0000313" key="1">
    <source>
        <dbReference type="EMBL" id="TCP01795.1"/>
    </source>
</evidence>
<accession>A0A4R2M9W9</accession>
<gene>
    <name evidence="1" type="ORF">EV684_108136</name>
</gene>
<sequence>MRSTLRLVFGPDELTVNLPEHDKPWAADEARRWLDDQFVANDCEPLRALGKVLVADKLAAIARAIGLQGFHDDEAFRMDFARAASAALARDLVKVDAETGKVTF</sequence>
<reference evidence="1 2" key="1">
    <citation type="submission" date="2019-03" db="EMBL/GenBank/DDBJ databases">
        <title>Genomic Encyclopedia of Type Strains, Phase IV (KMG-IV): sequencing the most valuable type-strain genomes for metagenomic binning, comparative biology and taxonomic classification.</title>
        <authorList>
            <person name="Goeker M."/>
        </authorList>
    </citation>
    <scope>NUCLEOTIDE SEQUENCE [LARGE SCALE GENOMIC DNA]</scope>
    <source>
        <strain evidence="1 2">DSM 1709</strain>
    </source>
</reference>
<protein>
    <submittedName>
        <fullName evidence="1">Uncharacterized protein</fullName>
    </submittedName>
</protein>
<organism evidence="1 2">
    <name type="scientific">Rubrivivax gelatinosus</name>
    <name type="common">Rhodocyclus gelatinosus</name>
    <name type="synonym">Rhodopseudomonas gelatinosa</name>
    <dbReference type="NCBI Taxonomy" id="28068"/>
    <lineage>
        <taxon>Bacteria</taxon>
        <taxon>Pseudomonadati</taxon>
        <taxon>Pseudomonadota</taxon>
        <taxon>Betaproteobacteria</taxon>
        <taxon>Burkholderiales</taxon>
        <taxon>Sphaerotilaceae</taxon>
        <taxon>Rubrivivax</taxon>
    </lineage>
</organism>
<name>A0A4R2M9W9_RUBGE</name>
<dbReference type="RefSeq" id="WP_242478686.1">
    <property type="nucleotide sequence ID" value="NZ_CP181386.1"/>
</dbReference>
<dbReference type="GeneID" id="99683882"/>
<comment type="caution">
    <text evidence="1">The sequence shown here is derived from an EMBL/GenBank/DDBJ whole genome shotgun (WGS) entry which is preliminary data.</text>
</comment>
<dbReference type="Proteomes" id="UP000295106">
    <property type="component" value="Unassembled WGS sequence"/>
</dbReference>
<evidence type="ECO:0000313" key="2">
    <source>
        <dbReference type="Proteomes" id="UP000295106"/>
    </source>
</evidence>
<proteinExistence type="predicted"/>